<dbReference type="EMBL" id="KQ435724">
    <property type="protein sequence ID" value="KOX78361.1"/>
    <property type="molecule type" value="Genomic_DNA"/>
</dbReference>
<evidence type="ECO:0000313" key="3">
    <source>
        <dbReference type="Proteomes" id="UP000053105"/>
    </source>
</evidence>
<reference evidence="2 3" key="1">
    <citation type="submission" date="2015-07" db="EMBL/GenBank/DDBJ databases">
        <title>The genome of Melipona quadrifasciata.</title>
        <authorList>
            <person name="Pan H."/>
            <person name="Kapheim K."/>
        </authorList>
    </citation>
    <scope>NUCLEOTIDE SEQUENCE [LARGE SCALE GENOMIC DNA]</scope>
    <source>
        <strain evidence="2">0111107301</strain>
        <tissue evidence="2">Whole body</tissue>
    </source>
</reference>
<proteinExistence type="predicted"/>
<protein>
    <submittedName>
        <fullName evidence="2">Uncharacterized protein</fullName>
    </submittedName>
</protein>
<dbReference type="Proteomes" id="UP000053105">
    <property type="component" value="Unassembled WGS sequence"/>
</dbReference>
<feature type="region of interest" description="Disordered" evidence="1">
    <location>
        <begin position="206"/>
        <end position="230"/>
    </location>
</feature>
<evidence type="ECO:0000313" key="2">
    <source>
        <dbReference type="EMBL" id="KOX78361.1"/>
    </source>
</evidence>
<gene>
    <name evidence="2" type="ORF">WN51_07767</name>
</gene>
<sequence length="283" mass="31681">MKQWLRRRNNSVDLVSTLPKDYKVVVTQLGAIAQQIYQTAPLPLEVYSTPPRESRDPNQPIANFRCVGVAPEEARFSGSLLFLKSLSKECENSNTLQKKGKIALGTSLFALLNRIVPKPDFIGFVGPCHKTVTTPFGEILERMLGPDSRSKRSCESAGSKILQRRYRYVSLPDAPTLLSSSVIAETLHFYSKSDLLESSGLAKKALDRRSPARGGSERASEREREREREREIARNKARRFVADTVANGCAVTGPHSTEPRMRDATHSIVFYILPGRFSPPWYS</sequence>
<dbReference type="AlphaFoldDB" id="A0A0N0BIY0"/>
<organism evidence="2 3">
    <name type="scientific">Melipona quadrifasciata</name>
    <dbReference type="NCBI Taxonomy" id="166423"/>
    <lineage>
        <taxon>Eukaryota</taxon>
        <taxon>Metazoa</taxon>
        <taxon>Ecdysozoa</taxon>
        <taxon>Arthropoda</taxon>
        <taxon>Hexapoda</taxon>
        <taxon>Insecta</taxon>
        <taxon>Pterygota</taxon>
        <taxon>Neoptera</taxon>
        <taxon>Endopterygota</taxon>
        <taxon>Hymenoptera</taxon>
        <taxon>Apocrita</taxon>
        <taxon>Aculeata</taxon>
        <taxon>Apoidea</taxon>
        <taxon>Anthophila</taxon>
        <taxon>Apidae</taxon>
        <taxon>Melipona</taxon>
    </lineage>
</organism>
<keyword evidence="3" id="KW-1185">Reference proteome</keyword>
<accession>A0A0N0BIY0</accession>
<name>A0A0N0BIY0_9HYME</name>
<evidence type="ECO:0000256" key="1">
    <source>
        <dbReference type="SAM" id="MobiDB-lite"/>
    </source>
</evidence>
<dbReference type="OrthoDB" id="10039049at2759"/>